<name>A0A1H6QZ96_9BACT</name>
<gene>
    <name evidence="1" type="ORF">SAMN04487995_0936</name>
</gene>
<dbReference type="Gene3D" id="2.30.29.80">
    <property type="match status" value="1"/>
</dbReference>
<proteinExistence type="predicted"/>
<dbReference type="EMBL" id="FNXY01000001">
    <property type="protein sequence ID" value="SEI46314.1"/>
    <property type="molecule type" value="Genomic_DNA"/>
</dbReference>
<dbReference type="Proteomes" id="UP000199532">
    <property type="component" value="Unassembled WGS sequence"/>
</dbReference>
<keyword evidence="2" id="KW-1185">Reference proteome</keyword>
<dbReference type="AlphaFoldDB" id="A0A1H6QZ96"/>
<reference evidence="1 2" key="1">
    <citation type="submission" date="2016-10" db="EMBL/GenBank/DDBJ databases">
        <authorList>
            <person name="de Groot N.N."/>
        </authorList>
    </citation>
    <scope>NUCLEOTIDE SEQUENCE [LARGE SCALE GENOMIC DNA]</scope>
    <source>
        <strain evidence="1 2">DSM 19938</strain>
    </source>
</reference>
<sequence>MEVFEILCVDYNDEYKLKTAFDFTSYLISIDEIWESPKLNKNKIEDMNNSSVSIEQIDNQTNNSNTSIFQLSFSGESKYLEKARLIVLENLSKLGIKKDNSYVLKDTISKQIASQLYPLINEVESSLRKYLIKFFVSKIGTSWWNLTVNSRTATKADSRTDNEKAFVKFIDNKIYLIDFGDLGKMVYSDFTTLYDKTNLIAQILKLEETVEALIDLKKGLESNYTKFFKDTFKAKGFENKWKTLEEIRNKVAHNNLFTNSDLKSGMALHSQLMDIIYAATAKIETIQLNENEVEAFKDDISKKSNGCKIHVISFAVDGYTFNVSDNGGRIILNGGFYKTKEECYDNLRSLSLIMADKSNFHKYQSGMTTSFVIKDKCGNVLANSTKLLSGLDLDRDIDFLQNNYNRAEIIEISSPPN</sequence>
<accession>A0A1H6QZ96</accession>
<dbReference type="OrthoDB" id="1414649at2"/>
<evidence type="ECO:0000313" key="1">
    <source>
        <dbReference type="EMBL" id="SEI46314.1"/>
    </source>
</evidence>
<evidence type="ECO:0000313" key="2">
    <source>
        <dbReference type="Proteomes" id="UP000199532"/>
    </source>
</evidence>
<protein>
    <submittedName>
        <fullName evidence="1">Abi-like protein</fullName>
    </submittedName>
</protein>
<dbReference type="STRING" id="408657.SAMN04487995_0936"/>
<organism evidence="1 2">
    <name type="scientific">Dyadobacter koreensis</name>
    <dbReference type="NCBI Taxonomy" id="408657"/>
    <lineage>
        <taxon>Bacteria</taxon>
        <taxon>Pseudomonadati</taxon>
        <taxon>Bacteroidota</taxon>
        <taxon>Cytophagia</taxon>
        <taxon>Cytophagales</taxon>
        <taxon>Spirosomataceae</taxon>
        <taxon>Dyadobacter</taxon>
    </lineage>
</organism>
<dbReference type="RefSeq" id="WP_090332463.1">
    <property type="nucleotide sequence ID" value="NZ_FNXY01000001.1"/>
</dbReference>